<evidence type="ECO:0000256" key="8">
    <source>
        <dbReference type="SAM" id="Phobius"/>
    </source>
</evidence>
<sequence length="603" mass="69958">MNKFKFIFARDSLFVKLITRFLVILFLLSLLIQITSFAQYGRATRKFLSENYFQMLSHTESNIDLLNRQIIHMISQFDLNSDLNYYLSEPITEQFMKYRMVDKMNTYLSTFSALFDSYKIQVVLIGQNGQVYTNNNQLLAMPIEDIYEQPFVKEALSNYRKVFYKTGRHGITTETQFSNVTLISKAIHNMYTDKLYGILIVSIDEEAFYKTYNKLLNRNNRFVIVKPDGYVLSDSVRSNVGKKMPELYNIALKQQDLAIDKHNIEYNNKKYIAMSKYIPLYDCWLIEFSSYDLVNKENNIILFNISMISLVFIFISLLFTFYSINSVTTPINKLSELMFNFTHNKNPERINFKGCREVEIVSEAFNSMLDEINNYIEKLNLENEAKRQSELTSLQMQIKPHFLYNTLTSIKYLTIYGKKNQAVEAISALIQLLRKTIGDSTELIPLSEELMLVKYYMIIQRFRYGDGVHLVVNVDTSLELYQIPKLILQPLIENSIFHGFTDTNPRGTISIFSHLEEDKLIIDVIDNGNGIPPETLATLLEYDSVPEKGKFFGIGVKNVDERIKLIYGNNFGLSIISELNFGTQITIKLPAIKMENTDPAIEK</sequence>
<feature type="transmembrane region" description="Helical" evidence="8">
    <location>
        <begin position="300"/>
        <end position="324"/>
    </location>
</feature>
<keyword evidence="4" id="KW-0597">Phosphoprotein</keyword>
<evidence type="ECO:0000259" key="10">
    <source>
        <dbReference type="PROSITE" id="PS50885"/>
    </source>
</evidence>
<comment type="subcellular location">
    <subcellularLocation>
        <location evidence="2">Membrane</location>
    </subcellularLocation>
</comment>
<proteinExistence type="predicted"/>
<keyword evidence="8" id="KW-0812">Transmembrane</keyword>
<comment type="catalytic activity">
    <reaction evidence="1">
        <text>ATP + protein L-histidine = ADP + protein N-phospho-L-histidine.</text>
        <dbReference type="EC" id="2.7.13.3"/>
    </reaction>
</comment>
<evidence type="ECO:0000256" key="5">
    <source>
        <dbReference type="ARBA" id="ARBA00022679"/>
    </source>
</evidence>
<dbReference type="Pfam" id="PF06580">
    <property type="entry name" value="His_kinase"/>
    <property type="match status" value="1"/>
</dbReference>
<gene>
    <name evidence="11" type="ORF">CTER_3104</name>
</gene>
<evidence type="ECO:0000256" key="6">
    <source>
        <dbReference type="ARBA" id="ARBA00022777"/>
    </source>
</evidence>
<dbReference type="PROSITE" id="PS50885">
    <property type="entry name" value="HAMP"/>
    <property type="match status" value="1"/>
</dbReference>
<dbReference type="InterPro" id="IPR003594">
    <property type="entry name" value="HATPase_dom"/>
</dbReference>
<keyword evidence="6 11" id="KW-0418">Kinase</keyword>
<dbReference type="EMBL" id="AORV01000043">
    <property type="protein sequence ID" value="EMS71088.1"/>
    <property type="molecule type" value="Genomic_DNA"/>
</dbReference>
<feature type="domain" description="HAMP" evidence="10">
    <location>
        <begin position="325"/>
        <end position="377"/>
    </location>
</feature>
<dbReference type="Gene3D" id="6.10.340.10">
    <property type="match status" value="1"/>
</dbReference>
<organism evidence="11 12">
    <name type="scientific">Ruminiclostridium cellobioparum subsp. termitidis CT1112</name>
    <dbReference type="NCBI Taxonomy" id="1195236"/>
    <lineage>
        <taxon>Bacteria</taxon>
        <taxon>Bacillati</taxon>
        <taxon>Bacillota</taxon>
        <taxon>Clostridia</taxon>
        <taxon>Eubacteriales</taxon>
        <taxon>Oscillospiraceae</taxon>
        <taxon>Ruminiclostridium</taxon>
    </lineage>
</organism>
<dbReference type="PANTHER" id="PTHR34220:SF7">
    <property type="entry name" value="SENSOR HISTIDINE KINASE YPDA"/>
    <property type="match status" value="1"/>
</dbReference>
<keyword evidence="5" id="KW-0808">Transferase</keyword>
<protein>
    <recommendedName>
        <fullName evidence="3">histidine kinase</fullName>
        <ecNumber evidence="3">2.7.13.3</ecNumber>
    </recommendedName>
</protein>
<evidence type="ECO:0000256" key="1">
    <source>
        <dbReference type="ARBA" id="ARBA00000085"/>
    </source>
</evidence>
<dbReference type="PANTHER" id="PTHR34220">
    <property type="entry name" value="SENSOR HISTIDINE KINASE YPDA"/>
    <property type="match status" value="1"/>
</dbReference>
<dbReference type="InterPro" id="IPR050640">
    <property type="entry name" value="Bact_2-comp_sensor_kinase"/>
</dbReference>
<comment type="caution">
    <text evidence="11">The sequence shown here is derived from an EMBL/GenBank/DDBJ whole genome shotgun (WGS) entry which is preliminary data.</text>
</comment>
<dbReference type="RefSeq" id="WP_004627098.1">
    <property type="nucleotide sequence ID" value="NZ_AORV01000043.1"/>
</dbReference>
<dbReference type="GO" id="GO:0016020">
    <property type="term" value="C:membrane"/>
    <property type="evidence" value="ECO:0007669"/>
    <property type="project" value="UniProtKB-SubCell"/>
</dbReference>
<keyword evidence="12" id="KW-1185">Reference proteome</keyword>
<evidence type="ECO:0000259" key="9">
    <source>
        <dbReference type="PROSITE" id="PS50109"/>
    </source>
</evidence>
<dbReference type="SUPFAM" id="SSF55874">
    <property type="entry name" value="ATPase domain of HSP90 chaperone/DNA topoisomerase II/histidine kinase"/>
    <property type="match status" value="1"/>
</dbReference>
<dbReference type="STRING" id="1195236.CTER_3104"/>
<dbReference type="SMART" id="SM00387">
    <property type="entry name" value="HATPase_c"/>
    <property type="match status" value="1"/>
</dbReference>
<keyword evidence="8" id="KW-0472">Membrane</keyword>
<dbReference type="AlphaFoldDB" id="S0FRG9"/>
<dbReference type="InterPro" id="IPR036890">
    <property type="entry name" value="HATPase_C_sf"/>
</dbReference>
<evidence type="ECO:0000256" key="4">
    <source>
        <dbReference type="ARBA" id="ARBA00022553"/>
    </source>
</evidence>
<accession>S0FRG9</accession>
<keyword evidence="8" id="KW-1133">Transmembrane helix</keyword>
<dbReference type="InterPro" id="IPR005467">
    <property type="entry name" value="His_kinase_dom"/>
</dbReference>
<keyword evidence="7" id="KW-0902">Two-component regulatory system</keyword>
<dbReference type="GO" id="GO:0000155">
    <property type="term" value="F:phosphorelay sensor kinase activity"/>
    <property type="evidence" value="ECO:0007669"/>
    <property type="project" value="InterPro"/>
</dbReference>
<dbReference type="eggNOG" id="COG2972">
    <property type="taxonomic scope" value="Bacteria"/>
</dbReference>
<name>S0FRG9_RUMCE</name>
<evidence type="ECO:0000313" key="12">
    <source>
        <dbReference type="Proteomes" id="UP000014155"/>
    </source>
</evidence>
<evidence type="ECO:0000256" key="7">
    <source>
        <dbReference type="ARBA" id="ARBA00023012"/>
    </source>
</evidence>
<dbReference type="PATRIC" id="fig|1195236.3.peg.3328"/>
<dbReference type="PROSITE" id="PS50109">
    <property type="entry name" value="HIS_KIN"/>
    <property type="match status" value="1"/>
</dbReference>
<evidence type="ECO:0000256" key="2">
    <source>
        <dbReference type="ARBA" id="ARBA00004370"/>
    </source>
</evidence>
<evidence type="ECO:0000256" key="3">
    <source>
        <dbReference type="ARBA" id="ARBA00012438"/>
    </source>
</evidence>
<evidence type="ECO:0000313" key="11">
    <source>
        <dbReference type="EMBL" id="EMS71088.1"/>
    </source>
</evidence>
<reference evidence="11 12" key="1">
    <citation type="journal article" date="2013" name="Genome Announc.">
        <title>Draft Genome Sequence of the Cellulolytic, Mesophilic, Anaerobic Bacterium Clostridium termitidis Strain CT1112 (DSM 5398).</title>
        <authorList>
            <person name="Lal S."/>
            <person name="Ramachandran U."/>
            <person name="Zhang X."/>
            <person name="Munir R."/>
            <person name="Sparling R."/>
            <person name="Levin D.B."/>
        </authorList>
    </citation>
    <scope>NUCLEOTIDE SEQUENCE [LARGE SCALE GENOMIC DNA]</scope>
    <source>
        <strain evidence="11 12">CT1112</strain>
    </source>
</reference>
<dbReference type="InterPro" id="IPR010559">
    <property type="entry name" value="Sig_transdc_His_kin_internal"/>
</dbReference>
<feature type="domain" description="Histidine kinase" evidence="9">
    <location>
        <begin position="398"/>
        <end position="593"/>
    </location>
</feature>
<dbReference type="Gene3D" id="3.30.565.10">
    <property type="entry name" value="Histidine kinase-like ATPase, C-terminal domain"/>
    <property type="match status" value="1"/>
</dbReference>
<dbReference type="Proteomes" id="UP000014155">
    <property type="component" value="Unassembled WGS sequence"/>
</dbReference>
<dbReference type="Pfam" id="PF02518">
    <property type="entry name" value="HATPase_c"/>
    <property type="match status" value="1"/>
</dbReference>
<dbReference type="EC" id="2.7.13.3" evidence="3"/>
<dbReference type="Gene3D" id="3.30.450.20">
    <property type="entry name" value="PAS domain"/>
    <property type="match status" value="1"/>
</dbReference>
<dbReference type="InterPro" id="IPR003660">
    <property type="entry name" value="HAMP_dom"/>
</dbReference>